<gene>
    <name evidence="5" type="ORF">IPH26_20710</name>
</gene>
<dbReference type="NCBIfam" id="TIGR02481">
    <property type="entry name" value="hemeryth_dom"/>
    <property type="match status" value="1"/>
</dbReference>
<feature type="domain" description="Hemerythrin-like" evidence="4">
    <location>
        <begin position="15"/>
        <end position="119"/>
    </location>
</feature>
<reference evidence="5" key="1">
    <citation type="submission" date="2020-10" db="EMBL/GenBank/DDBJ databases">
        <title>Connecting structure to function with the recovery of over 1000 high-quality activated sludge metagenome-assembled genomes encoding full-length rRNA genes using long-read sequencing.</title>
        <authorList>
            <person name="Singleton C.M."/>
            <person name="Petriglieri F."/>
            <person name="Kristensen J.M."/>
            <person name="Kirkegaard R.H."/>
            <person name="Michaelsen T.Y."/>
            <person name="Andersen M.H."/>
            <person name="Karst S.M."/>
            <person name="Dueholm M.S."/>
            <person name="Nielsen P.H."/>
            <person name="Albertsen M."/>
        </authorList>
    </citation>
    <scope>NUCLEOTIDE SEQUENCE</scope>
    <source>
        <strain evidence="5">Bjer_18-Q3-R1-45_BAT3C.347</strain>
    </source>
</reference>
<dbReference type="CDD" id="cd12107">
    <property type="entry name" value="Hemerythrin"/>
    <property type="match status" value="1"/>
</dbReference>
<keyword evidence="2" id="KW-0479">Metal-binding</keyword>
<comment type="caution">
    <text evidence="5">The sequence shown here is derived from an EMBL/GenBank/DDBJ whole genome shotgun (WGS) entry which is preliminary data.</text>
</comment>
<protein>
    <submittedName>
        <fullName evidence="5">Hemerythrin domain-containing protein</fullName>
    </submittedName>
</protein>
<evidence type="ECO:0000256" key="3">
    <source>
        <dbReference type="ARBA" id="ARBA00023004"/>
    </source>
</evidence>
<evidence type="ECO:0000256" key="2">
    <source>
        <dbReference type="ARBA" id="ARBA00022723"/>
    </source>
</evidence>
<dbReference type="InterPro" id="IPR012312">
    <property type="entry name" value="Hemerythrin-like"/>
</dbReference>
<proteinExistence type="inferred from homology"/>
<dbReference type="Gene3D" id="1.20.120.50">
    <property type="entry name" value="Hemerythrin-like"/>
    <property type="match status" value="1"/>
</dbReference>
<dbReference type="Proteomes" id="UP000807785">
    <property type="component" value="Unassembled WGS sequence"/>
</dbReference>
<comment type="similarity">
    <text evidence="1">Belongs to the hemerythrin family.</text>
</comment>
<keyword evidence="3" id="KW-0408">Iron</keyword>
<dbReference type="AlphaFoldDB" id="A0A9D7E6U8"/>
<dbReference type="Pfam" id="PF01814">
    <property type="entry name" value="Hemerythrin"/>
    <property type="match status" value="1"/>
</dbReference>
<organism evidence="5 6">
    <name type="scientific">Candidatus Methylophosphatis roskildensis</name>
    <dbReference type="NCBI Taxonomy" id="2899263"/>
    <lineage>
        <taxon>Bacteria</taxon>
        <taxon>Pseudomonadati</taxon>
        <taxon>Pseudomonadota</taxon>
        <taxon>Betaproteobacteria</taxon>
        <taxon>Nitrosomonadales</taxon>
        <taxon>Sterolibacteriaceae</taxon>
        <taxon>Candidatus Methylophosphatis</taxon>
    </lineage>
</organism>
<accession>A0A9D7E6U8</accession>
<dbReference type="GO" id="GO:0046872">
    <property type="term" value="F:metal ion binding"/>
    <property type="evidence" value="ECO:0007669"/>
    <property type="project" value="UniProtKB-KW"/>
</dbReference>
<sequence>MSALVWSNEYQLGLAPMDETHREFVDLVNRITAAGNAGLLGGLDELILHTDEHFAQEDRWMRESGFPPVHCHQTEHQRVLEVMRDVRGHVAAGDLALGRNLLAELPAWFDNHAATMDTALAWHVQTTGYRATGGAASAMTPEIAAGCGCAGPAGRTGCG</sequence>
<dbReference type="InterPro" id="IPR035938">
    <property type="entry name" value="Hemerythrin-like_sf"/>
</dbReference>
<dbReference type="SUPFAM" id="SSF47188">
    <property type="entry name" value="Hemerythrin-like"/>
    <property type="match status" value="1"/>
</dbReference>
<dbReference type="InterPro" id="IPR012827">
    <property type="entry name" value="Hemerythrin_metal-bd"/>
</dbReference>
<dbReference type="InterPro" id="IPR050669">
    <property type="entry name" value="Hemerythrin"/>
</dbReference>
<name>A0A9D7E6U8_9PROT</name>
<dbReference type="PANTHER" id="PTHR37164:SF1">
    <property type="entry name" value="BACTERIOHEMERYTHRIN"/>
    <property type="match status" value="1"/>
</dbReference>
<dbReference type="EMBL" id="JADJEV010000005">
    <property type="protein sequence ID" value="MBK6975254.1"/>
    <property type="molecule type" value="Genomic_DNA"/>
</dbReference>
<dbReference type="PANTHER" id="PTHR37164">
    <property type="entry name" value="BACTERIOHEMERYTHRIN"/>
    <property type="match status" value="1"/>
</dbReference>
<evidence type="ECO:0000313" key="6">
    <source>
        <dbReference type="Proteomes" id="UP000807785"/>
    </source>
</evidence>
<evidence type="ECO:0000313" key="5">
    <source>
        <dbReference type="EMBL" id="MBK6975254.1"/>
    </source>
</evidence>
<evidence type="ECO:0000256" key="1">
    <source>
        <dbReference type="ARBA" id="ARBA00010587"/>
    </source>
</evidence>
<evidence type="ECO:0000259" key="4">
    <source>
        <dbReference type="Pfam" id="PF01814"/>
    </source>
</evidence>